<dbReference type="EMBL" id="JAXIOK010000024">
    <property type="protein sequence ID" value="KAK4741688.1"/>
    <property type="molecule type" value="Genomic_DNA"/>
</dbReference>
<evidence type="ECO:0000259" key="6">
    <source>
        <dbReference type="PROSITE" id="PS51795"/>
    </source>
</evidence>
<evidence type="ECO:0000256" key="5">
    <source>
        <dbReference type="SAM" id="MobiDB-lite"/>
    </source>
</evidence>
<dbReference type="Pfam" id="PF04570">
    <property type="entry name" value="zf-FLZ"/>
    <property type="match status" value="1"/>
</dbReference>
<feature type="zinc finger region" description="FLZ-type" evidence="4">
    <location>
        <begin position="21"/>
        <end position="65"/>
    </location>
</feature>
<reference evidence="7 8" key="1">
    <citation type="journal article" date="2023" name="Hortic Res">
        <title>Pangenome of water caltrop reveals structural variations and asymmetric subgenome divergence after allopolyploidization.</title>
        <authorList>
            <person name="Zhang X."/>
            <person name="Chen Y."/>
            <person name="Wang L."/>
            <person name="Yuan Y."/>
            <person name="Fang M."/>
            <person name="Shi L."/>
            <person name="Lu R."/>
            <person name="Comes H.P."/>
            <person name="Ma Y."/>
            <person name="Chen Y."/>
            <person name="Huang G."/>
            <person name="Zhou Y."/>
            <person name="Zheng Z."/>
            <person name="Qiu Y."/>
        </authorList>
    </citation>
    <scope>NUCLEOTIDE SEQUENCE [LARGE SCALE GENOMIC DNA]</scope>
    <source>
        <tissue evidence="7">Roots</tissue>
    </source>
</reference>
<dbReference type="PANTHER" id="PTHR46057:SF9">
    <property type="entry name" value="FCS-LIKE ZINC FINGER 1"/>
    <property type="match status" value="1"/>
</dbReference>
<feature type="compositionally biased region" description="Low complexity" evidence="5">
    <location>
        <begin position="71"/>
        <end position="102"/>
    </location>
</feature>
<evidence type="ECO:0000256" key="2">
    <source>
        <dbReference type="ARBA" id="ARBA00022723"/>
    </source>
</evidence>
<protein>
    <recommendedName>
        <fullName evidence="6">FLZ-type domain-containing protein</fullName>
    </recommendedName>
</protein>
<dbReference type="PANTHER" id="PTHR46057">
    <property type="entry name" value="FCS-LIKE ZINC FINGER 1-RELATED"/>
    <property type="match status" value="1"/>
</dbReference>
<comment type="caution">
    <text evidence="7">The sequence shown here is derived from an EMBL/GenBank/DDBJ whole genome shotgun (WGS) entry which is preliminary data.</text>
</comment>
<organism evidence="7 8">
    <name type="scientific">Trapa incisa</name>
    <dbReference type="NCBI Taxonomy" id="236973"/>
    <lineage>
        <taxon>Eukaryota</taxon>
        <taxon>Viridiplantae</taxon>
        <taxon>Streptophyta</taxon>
        <taxon>Embryophyta</taxon>
        <taxon>Tracheophyta</taxon>
        <taxon>Spermatophyta</taxon>
        <taxon>Magnoliopsida</taxon>
        <taxon>eudicotyledons</taxon>
        <taxon>Gunneridae</taxon>
        <taxon>Pentapetalae</taxon>
        <taxon>rosids</taxon>
        <taxon>malvids</taxon>
        <taxon>Myrtales</taxon>
        <taxon>Lythraceae</taxon>
        <taxon>Trapa</taxon>
    </lineage>
</organism>
<keyword evidence="3" id="KW-0862">Zinc</keyword>
<feature type="domain" description="FLZ-type" evidence="6">
    <location>
        <begin position="21"/>
        <end position="65"/>
    </location>
</feature>
<dbReference type="PROSITE" id="PS51795">
    <property type="entry name" value="ZF_FLZ"/>
    <property type="match status" value="1"/>
</dbReference>
<keyword evidence="3" id="KW-0863">Zinc-finger</keyword>
<gene>
    <name evidence="7" type="ORF">SAY87_025276</name>
</gene>
<dbReference type="InterPro" id="IPR044533">
    <property type="entry name" value="FLZ1/2/3"/>
</dbReference>
<evidence type="ECO:0000256" key="3">
    <source>
        <dbReference type="ARBA" id="ARBA00022771"/>
    </source>
</evidence>
<name>A0AAN7GDE5_9MYRT</name>
<proteinExistence type="inferred from homology"/>
<evidence type="ECO:0000313" key="7">
    <source>
        <dbReference type="EMBL" id="KAK4741688.1"/>
    </source>
</evidence>
<evidence type="ECO:0000256" key="1">
    <source>
        <dbReference type="ARBA" id="ARBA00009374"/>
    </source>
</evidence>
<comment type="similarity">
    <text evidence="1">Belongs to the FLZ family.</text>
</comment>
<dbReference type="AlphaFoldDB" id="A0AAN7GDE5"/>
<feature type="region of interest" description="Disordered" evidence="5">
    <location>
        <begin position="60"/>
        <end position="102"/>
    </location>
</feature>
<dbReference type="GO" id="GO:0008270">
    <property type="term" value="F:zinc ion binding"/>
    <property type="evidence" value="ECO:0007669"/>
    <property type="project" value="UniProtKB-KW"/>
</dbReference>
<keyword evidence="2" id="KW-0479">Metal-binding</keyword>
<accession>A0AAN7GDE5</accession>
<dbReference type="Proteomes" id="UP001345219">
    <property type="component" value="Chromosome 19"/>
</dbReference>
<dbReference type="InterPro" id="IPR007650">
    <property type="entry name" value="Zf-FLZ_dom"/>
</dbReference>
<evidence type="ECO:0000313" key="8">
    <source>
        <dbReference type="Proteomes" id="UP001345219"/>
    </source>
</evidence>
<sequence>MGSLASTGVYTGYGDHIHEHYFLRSCFRCSKPLGLNSDIFMYRGDTPFCSKECRQEQIEMDEANERRKRVNSSSNRSQKMAESSTSSSPSSHTVKSDTVVVA</sequence>
<keyword evidence="8" id="KW-1185">Reference proteome</keyword>
<evidence type="ECO:0000256" key="4">
    <source>
        <dbReference type="PROSITE-ProRule" id="PRU01131"/>
    </source>
</evidence>
<dbReference type="Gene3D" id="2.10.110.10">
    <property type="entry name" value="Cysteine Rich Protein"/>
    <property type="match status" value="1"/>
</dbReference>